<feature type="compositionally biased region" description="Polar residues" evidence="1">
    <location>
        <begin position="37"/>
        <end position="73"/>
    </location>
</feature>
<feature type="compositionally biased region" description="Polar residues" evidence="1">
    <location>
        <begin position="1"/>
        <end position="11"/>
    </location>
</feature>
<dbReference type="InterPro" id="IPR058242">
    <property type="entry name" value="Capsid_partitivirus"/>
</dbReference>
<keyword evidence="2" id="KW-0812">Transmembrane</keyword>
<evidence type="ECO:0000313" key="3">
    <source>
        <dbReference type="EMBL" id="QHD64808.1"/>
    </source>
</evidence>
<dbReference type="GO" id="GO:0019028">
    <property type="term" value="C:viral capsid"/>
    <property type="evidence" value="ECO:0007669"/>
    <property type="project" value="UniProtKB-KW"/>
</dbReference>
<feature type="region of interest" description="Disordered" evidence="1">
    <location>
        <begin position="1"/>
        <end position="74"/>
    </location>
</feature>
<keyword evidence="3" id="KW-0946">Virion</keyword>
<accession>A0A6B9Q531</accession>
<name>A0A6B9Q531_9VIRU</name>
<reference evidence="3" key="1">
    <citation type="journal article" date="2020" name="Virus Evol.">
        <title>Analysis of the virome associated to grapevine downy mildew lesions reveals new mycovirus lineages.</title>
        <authorList>
            <person name="Chiapello M."/>
            <person name="Rodriguez-Romero J."/>
            <person name="Ayllon M.A."/>
            <person name="Turina M."/>
        </authorList>
    </citation>
    <scope>NUCLEOTIDE SEQUENCE</scope>
    <source>
        <strain evidence="3">DMG-G_DN36874</strain>
    </source>
</reference>
<dbReference type="EMBL" id="MN556991">
    <property type="protein sequence ID" value="QHD64808.1"/>
    <property type="molecule type" value="Genomic_RNA"/>
</dbReference>
<dbReference type="Pfam" id="PF25666">
    <property type="entry name" value="Partiti_capsid"/>
    <property type="match status" value="1"/>
</dbReference>
<proteinExistence type="predicted"/>
<evidence type="ECO:0000256" key="2">
    <source>
        <dbReference type="SAM" id="Phobius"/>
    </source>
</evidence>
<protein>
    <submittedName>
        <fullName evidence="3">Coat protein</fullName>
    </submittedName>
</protein>
<evidence type="ECO:0000256" key="1">
    <source>
        <dbReference type="SAM" id="MobiDB-lite"/>
    </source>
</evidence>
<keyword evidence="2" id="KW-1133">Transmembrane helix</keyword>
<keyword evidence="2" id="KW-0472">Membrane</keyword>
<feature type="transmembrane region" description="Helical" evidence="2">
    <location>
        <begin position="122"/>
        <end position="145"/>
    </location>
</feature>
<keyword evidence="3" id="KW-0167">Capsid protein</keyword>
<organism evidence="3">
    <name type="scientific">Plasmopara viticola lesion associated Partitivirus 5</name>
    <dbReference type="NCBI Taxonomy" id="2692003"/>
    <lineage>
        <taxon>Viruses</taxon>
        <taxon>Riboviria</taxon>
        <taxon>Orthornavirae</taxon>
        <taxon>Pisuviricota</taxon>
        <taxon>Duplopiviricetes</taxon>
        <taxon>Durnavirales</taxon>
        <taxon>Partitiviridae</taxon>
    </lineage>
</organism>
<sequence length="653" mass="74028">MSSSNGEQTRNLQEERFNERTSPPEAIVTAKLPPTDGPTTNSSSGSVGPNHPSGSGPATSKSNHDPPSSTGTFTREIDLPHNVIQHSGNKFNIDVVPDTRFPTFALTEYVQRSFSNFEFEQYSLVTPASLVGYLVYIIHAFVFLVDTFERSPMSAYASEIDASHTYLRIIDAFTDACVPDVVFEIIDSYLSHKLDIRSKLEMMVSYGSVLFKYDAQRLTAPSMFLMAHNQLISQSKESTAYDKWLDTVVIDYDAKKYKVANFIGGMYQTSHGTTTSHFTYRNWFARSLSRLADSATHRTHLRRPMISEFDYNVPETDQSSYNPYIHLLMLEVNNRSTTLDFIRSLSDFCKVELNATRSLRDFISKRSSSITRHIIRGPDAPTWHSNSLDDLTGKPKLGNFDQFCKIAGFGLPREKNSESYTMKFPKDPNTINGEFYMVEENGRDTALEPSLANEELHTESMSFLFDPYDDESSAHYSTTFSGKIIQNSNIDGQVLGLPNPDNGLARTNSRYLNGAVLLDHVKPEFDMQEFRLFPRYPQLFKIEASLSLLYNAREVWIPRFKQKLHQQPVLSSFSWNYGVDETVPATNAVMTSSSSNGAATRKQVTLWSSYRYMSTTERPISETVYYYATLEILFGTRSSIMQTYPLHQLLALH</sequence>